<reference evidence="4" key="2">
    <citation type="submission" date="2025-08" db="UniProtKB">
        <authorList>
            <consortium name="Ensembl"/>
        </authorList>
    </citation>
    <scope>IDENTIFICATION</scope>
</reference>
<name>A0A8C3UXA0_CATUS</name>
<evidence type="ECO:0000313" key="5">
    <source>
        <dbReference type="Proteomes" id="UP000694563"/>
    </source>
</evidence>
<feature type="region of interest" description="Disordered" evidence="3">
    <location>
        <begin position="155"/>
        <end position="181"/>
    </location>
</feature>
<evidence type="ECO:0008006" key="6">
    <source>
        <dbReference type="Google" id="ProtNLM"/>
    </source>
</evidence>
<reference evidence="4" key="1">
    <citation type="submission" date="2020-10" db="EMBL/GenBank/DDBJ databases">
        <title>Catharus ustulatus (Swainson's thrush) genome, bCatUst1, primary haplotype v2.</title>
        <authorList>
            <person name="Delmore K."/>
            <person name="Vafadar M."/>
            <person name="Formenti G."/>
            <person name="Chow W."/>
            <person name="Pelan S."/>
            <person name="Howe K."/>
            <person name="Rhie A."/>
            <person name="Mountcastle J."/>
            <person name="Haase B."/>
            <person name="Fedrigo O."/>
            <person name="Jarvis E.D."/>
        </authorList>
    </citation>
    <scope>NUCLEOTIDE SEQUENCE [LARGE SCALE GENOMIC DNA]</scope>
</reference>
<feature type="compositionally biased region" description="Polar residues" evidence="3">
    <location>
        <begin position="166"/>
        <end position="181"/>
    </location>
</feature>
<keyword evidence="5" id="KW-1185">Reference proteome</keyword>
<accession>A0A8C3UXA0</accession>
<keyword evidence="2" id="KW-0040">ANK repeat</keyword>
<dbReference type="AlphaFoldDB" id="A0A8C3UXA0"/>
<reference evidence="4" key="3">
    <citation type="submission" date="2025-09" db="UniProtKB">
        <authorList>
            <consortium name="Ensembl"/>
        </authorList>
    </citation>
    <scope>IDENTIFICATION</scope>
</reference>
<protein>
    <recommendedName>
        <fullName evidence="6">Ankyrin repeat domain-containing protein 33</fullName>
    </recommendedName>
</protein>
<evidence type="ECO:0000313" key="4">
    <source>
        <dbReference type="Ensembl" id="ENSCUSP00005018655.1"/>
    </source>
</evidence>
<dbReference type="PANTHER" id="PTHR24173">
    <property type="entry name" value="ANKYRIN REPEAT CONTAINING"/>
    <property type="match status" value="1"/>
</dbReference>
<organism evidence="4 5">
    <name type="scientific">Catharus ustulatus</name>
    <name type="common">Russet-backed thrush</name>
    <name type="synonym">Hylocichla ustulatus</name>
    <dbReference type="NCBI Taxonomy" id="91951"/>
    <lineage>
        <taxon>Eukaryota</taxon>
        <taxon>Metazoa</taxon>
        <taxon>Chordata</taxon>
        <taxon>Craniata</taxon>
        <taxon>Vertebrata</taxon>
        <taxon>Euteleostomi</taxon>
        <taxon>Archelosauria</taxon>
        <taxon>Archosauria</taxon>
        <taxon>Dinosauria</taxon>
        <taxon>Saurischia</taxon>
        <taxon>Theropoda</taxon>
        <taxon>Coelurosauria</taxon>
        <taxon>Aves</taxon>
        <taxon>Neognathae</taxon>
        <taxon>Neoaves</taxon>
        <taxon>Telluraves</taxon>
        <taxon>Australaves</taxon>
        <taxon>Passeriformes</taxon>
        <taxon>Turdidae</taxon>
        <taxon>Catharus</taxon>
    </lineage>
</organism>
<sequence length="259" mass="28031">MKAAVQGQRDCVTALLLAGADLQAVDAVKGKTAREWAIFTGRFDTTVRIRTLLRRPRAEQFGSQYQPEWPALAELVAKALSPKSRSKRLSEKIRSIFTFNIPRDPEEDGVLDHMVRMTTSLASPFVATACQTVCPDSPPEVGKHRLSVPEILGQHVPDAGDESETSSRPSTGGSSCNGHEPQLQAQAGNRAWDALGSVSSCSPELQRCQCCISSVLVSPHFKIPPKSAPSRVKFGLLAPAGWARFGLQEGNERCHSAQS</sequence>
<dbReference type="Ensembl" id="ENSCUST00005019360.1">
    <property type="protein sequence ID" value="ENSCUSP00005018655.1"/>
    <property type="gene ID" value="ENSCUSG00005011955.1"/>
</dbReference>
<keyword evidence="1" id="KW-0677">Repeat</keyword>
<dbReference type="PANTHER" id="PTHR24173:SF29">
    <property type="entry name" value="PHOTORECEPTOR ANKYRIN REPEAT PROTEIN"/>
    <property type="match status" value="1"/>
</dbReference>
<evidence type="ECO:0000256" key="3">
    <source>
        <dbReference type="SAM" id="MobiDB-lite"/>
    </source>
</evidence>
<dbReference type="Proteomes" id="UP000694563">
    <property type="component" value="Chromosome 31"/>
</dbReference>
<evidence type="ECO:0000256" key="2">
    <source>
        <dbReference type="ARBA" id="ARBA00023043"/>
    </source>
</evidence>
<proteinExistence type="predicted"/>
<evidence type="ECO:0000256" key="1">
    <source>
        <dbReference type="ARBA" id="ARBA00022737"/>
    </source>
</evidence>